<keyword evidence="2" id="KW-1185">Reference proteome</keyword>
<dbReference type="AlphaFoldDB" id="A0A4Y2RIQ4"/>
<proteinExistence type="predicted"/>
<protein>
    <submittedName>
        <fullName evidence="1">Uncharacterized protein</fullName>
    </submittedName>
</protein>
<dbReference type="EMBL" id="BGPR01017272">
    <property type="protein sequence ID" value="GBN75654.1"/>
    <property type="molecule type" value="Genomic_DNA"/>
</dbReference>
<organism evidence="1 2">
    <name type="scientific">Araneus ventricosus</name>
    <name type="common">Orbweaver spider</name>
    <name type="synonym">Epeira ventricosa</name>
    <dbReference type="NCBI Taxonomy" id="182803"/>
    <lineage>
        <taxon>Eukaryota</taxon>
        <taxon>Metazoa</taxon>
        <taxon>Ecdysozoa</taxon>
        <taxon>Arthropoda</taxon>
        <taxon>Chelicerata</taxon>
        <taxon>Arachnida</taxon>
        <taxon>Araneae</taxon>
        <taxon>Araneomorphae</taxon>
        <taxon>Entelegynae</taxon>
        <taxon>Araneoidea</taxon>
        <taxon>Araneidae</taxon>
        <taxon>Araneus</taxon>
    </lineage>
</organism>
<feature type="non-terminal residue" evidence="1">
    <location>
        <position position="295"/>
    </location>
</feature>
<evidence type="ECO:0000313" key="2">
    <source>
        <dbReference type="Proteomes" id="UP000499080"/>
    </source>
</evidence>
<name>A0A4Y2RIQ4_ARAVE</name>
<sequence length="295" mass="32241">SHCAESRKVLSKGKPPNFSASYCAESRKVVNKGKPSNFSLYLLANARLKTNAKSNKTAHKNCASVKTHNIGHHSKCTKQYGENITIQPSKLNCSEIEAQVSFPHNYQIIKSSGSKLVLKLQHSETGIVSMNVSNRDSFDHTINQESKTSPRCILPLLQQNEHINGYHVRDLNSETGSKLLLIYQSNKDSPGCTTNQKNETTQKTSCTTNQLNTYGKNSPILLCTSPVYIPVSKSRETTAVTPSIPLSSASSALPLIRPTVSPSNSSYNLKDIEWLQEMTTVSSLMPSSSASSALP</sequence>
<feature type="non-terminal residue" evidence="1">
    <location>
        <position position="1"/>
    </location>
</feature>
<comment type="caution">
    <text evidence="1">The sequence shown here is derived from an EMBL/GenBank/DDBJ whole genome shotgun (WGS) entry which is preliminary data.</text>
</comment>
<evidence type="ECO:0000313" key="1">
    <source>
        <dbReference type="EMBL" id="GBN75654.1"/>
    </source>
</evidence>
<dbReference type="Proteomes" id="UP000499080">
    <property type="component" value="Unassembled WGS sequence"/>
</dbReference>
<gene>
    <name evidence="1" type="ORF">AVEN_90781_1</name>
</gene>
<accession>A0A4Y2RIQ4</accession>
<reference evidence="1 2" key="1">
    <citation type="journal article" date="2019" name="Sci. Rep.">
        <title>Orb-weaving spider Araneus ventricosus genome elucidates the spidroin gene catalogue.</title>
        <authorList>
            <person name="Kono N."/>
            <person name="Nakamura H."/>
            <person name="Ohtoshi R."/>
            <person name="Moran D.A.P."/>
            <person name="Shinohara A."/>
            <person name="Yoshida Y."/>
            <person name="Fujiwara M."/>
            <person name="Mori M."/>
            <person name="Tomita M."/>
            <person name="Arakawa K."/>
        </authorList>
    </citation>
    <scope>NUCLEOTIDE SEQUENCE [LARGE SCALE GENOMIC DNA]</scope>
</reference>